<dbReference type="InterPro" id="IPR029501">
    <property type="entry name" value="EndoU_bac"/>
</dbReference>
<sequence length="69" mass="7737">MPNSNGKIVGNVDPPNEFGVYQANIEVSGVLKKVKSTFFPKEWSPQQVIEAINEAFRNKEVVKNKFIEG</sequence>
<dbReference type="Proteomes" id="UP000005876">
    <property type="component" value="Chromosome"/>
</dbReference>
<dbReference type="KEGG" id="pta:HPL003_26840"/>
<dbReference type="Pfam" id="PF14436">
    <property type="entry name" value="EndoU_bacteria"/>
    <property type="match status" value="1"/>
</dbReference>
<protein>
    <recommendedName>
        <fullName evidence="1">Bacterial EndoU nuclease domain-containing protein</fullName>
    </recommendedName>
</protein>
<evidence type="ECO:0000313" key="2">
    <source>
        <dbReference type="EMBL" id="AET62080.1"/>
    </source>
</evidence>
<reference key="2">
    <citation type="submission" date="2011-11" db="EMBL/GenBank/DDBJ databases">
        <authorList>
            <person name="Shin S.H."/>
            <person name="Kim S."/>
            <person name="Kim J.Y."/>
        </authorList>
    </citation>
    <scope>NUCLEOTIDE SEQUENCE</scope>
    <source>
        <strain>HPL-003</strain>
    </source>
</reference>
<accession>G7VRR1</accession>
<dbReference type="eggNOG" id="ENOG503370G">
    <property type="taxonomic scope" value="Bacteria"/>
</dbReference>
<dbReference type="EMBL" id="CP003107">
    <property type="protein sequence ID" value="AET62080.1"/>
    <property type="molecule type" value="Genomic_DNA"/>
</dbReference>
<dbReference type="GO" id="GO:0004519">
    <property type="term" value="F:endonuclease activity"/>
    <property type="evidence" value="ECO:0007669"/>
    <property type="project" value="InterPro"/>
</dbReference>
<evidence type="ECO:0000259" key="1">
    <source>
        <dbReference type="Pfam" id="PF14436"/>
    </source>
</evidence>
<feature type="domain" description="Bacterial EndoU nuclease" evidence="1">
    <location>
        <begin position="9"/>
        <end position="62"/>
    </location>
</feature>
<dbReference type="AlphaFoldDB" id="G7VRR1"/>
<dbReference type="HOGENOM" id="CLU_2772084_0_0_9"/>
<gene>
    <name evidence="2" type="ordered locus">HPL003_26840</name>
</gene>
<reference evidence="3" key="1">
    <citation type="submission" date="2011-11" db="EMBL/GenBank/DDBJ databases">
        <title>Complete sequence of Paenibacillus terrae HPL-003.</title>
        <authorList>
            <person name="Shin S.H."/>
            <person name="Kim S."/>
            <person name="Kim J.Y."/>
        </authorList>
    </citation>
    <scope>NUCLEOTIDE SEQUENCE [LARGE SCALE GENOMIC DNA]</scope>
    <source>
        <strain evidence="3">HPL-003</strain>
    </source>
</reference>
<evidence type="ECO:0000313" key="3">
    <source>
        <dbReference type="Proteomes" id="UP000005876"/>
    </source>
</evidence>
<dbReference type="STRING" id="985665.HPL003_26840"/>
<reference evidence="2 3" key="3">
    <citation type="journal article" date="2012" name="J. Bacteriol.">
        <title>Genome Sequence of Paenibacillus terrae HPL-003, a Xylanase-Producing Bacterium Isolated from Soil Found in Forest Residue.</title>
        <authorList>
            <person name="Shin S.H."/>
            <person name="Kim S."/>
            <person name="Kim J.Y."/>
            <person name="Song H.Y."/>
            <person name="Cho S.J."/>
            <person name="Kim D.R."/>
            <person name="Lee K.I."/>
            <person name="Lim H.K."/>
            <person name="Park N.J."/>
            <person name="Hwang I.T."/>
            <person name="Yang K.S."/>
        </authorList>
    </citation>
    <scope>NUCLEOTIDE SEQUENCE [LARGE SCALE GENOMIC DNA]</scope>
    <source>
        <strain evidence="2 3">HPL-003</strain>
    </source>
</reference>
<organism evidence="2 3">
    <name type="scientific">Paenibacillus terrae (strain HPL-003)</name>
    <dbReference type="NCBI Taxonomy" id="985665"/>
    <lineage>
        <taxon>Bacteria</taxon>
        <taxon>Bacillati</taxon>
        <taxon>Bacillota</taxon>
        <taxon>Bacilli</taxon>
        <taxon>Bacillales</taxon>
        <taxon>Paenibacillaceae</taxon>
        <taxon>Paenibacillus</taxon>
    </lineage>
</organism>
<proteinExistence type="predicted"/>
<name>G7VRR1_PAETH</name>